<dbReference type="EMBL" id="BDJK01000003">
    <property type="protein sequence ID" value="GAV21626.1"/>
    <property type="molecule type" value="Genomic_DNA"/>
</dbReference>
<reference evidence="2" key="1">
    <citation type="submission" date="2016-12" db="EMBL/GenBank/DDBJ databases">
        <title>Draft Genome Sequences od Carboxydothermus pertinax and islandicus, Hydrogenogenic Carboxydotrophic Bacteria.</title>
        <authorList>
            <person name="Fukuyama Y."/>
            <person name="Ohmae K."/>
            <person name="Yoneda Y."/>
            <person name="Yoshida T."/>
            <person name="Sako Y."/>
        </authorList>
    </citation>
    <scope>NUCLEOTIDE SEQUENCE [LARGE SCALE GENOMIC DNA]</scope>
    <source>
        <strain evidence="2">Ug1</strain>
    </source>
</reference>
<evidence type="ECO:0000313" key="1">
    <source>
        <dbReference type="EMBL" id="GAV21626.1"/>
    </source>
</evidence>
<dbReference type="AlphaFoldDB" id="A0A1L8CRS3"/>
<accession>A0A1L8CRS3</accession>
<comment type="caution">
    <text evidence="1">The sequence shown here is derived from an EMBL/GenBank/DDBJ whole genome shotgun (WGS) entry which is preliminary data.</text>
</comment>
<proteinExistence type="predicted"/>
<organism evidence="1 2">
    <name type="scientific">Carboxydothermus pertinax</name>
    <dbReference type="NCBI Taxonomy" id="870242"/>
    <lineage>
        <taxon>Bacteria</taxon>
        <taxon>Bacillati</taxon>
        <taxon>Bacillota</taxon>
        <taxon>Clostridia</taxon>
        <taxon>Thermoanaerobacterales</taxon>
        <taxon>Thermoanaerobacteraceae</taxon>
        <taxon>Carboxydothermus</taxon>
    </lineage>
</organism>
<dbReference type="RefSeq" id="WP_075858077.1">
    <property type="nucleotide sequence ID" value="NZ_BDJK01000003.1"/>
</dbReference>
<dbReference type="STRING" id="870242.cpu_01360"/>
<dbReference type="Proteomes" id="UP000187485">
    <property type="component" value="Unassembled WGS sequence"/>
</dbReference>
<keyword evidence="2" id="KW-1185">Reference proteome</keyword>
<evidence type="ECO:0000313" key="2">
    <source>
        <dbReference type="Proteomes" id="UP000187485"/>
    </source>
</evidence>
<protein>
    <submittedName>
        <fullName evidence="1">Uncharacterized protein</fullName>
    </submittedName>
</protein>
<dbReference type="OrthoDB" id="2517369at2"/>
<name>A0A1L8CRS3_9THEO</name>
<sequence>MLQIENIAFWSDIISLPKETLRDICIKLELSDKGTVDELCERIWERIRGNKELQLYALENARHQLLGGKRSITWFTLDTDLHGFKNIIISSLSFNPFEEIKIPETNAITTEPVIIAGAEGDSPGEYYLRFMYRVGNVRFVYGTEVSYRPQAEITTAYINESKKIIEVRSEPKKAEKIAQSLARIAHQQINLSQIKFVDQFRYNAEAIADALCGQLFDAKARPETFENISEDQAKIVVEILNELDKYLANEDFDALKTFLESTREKFGEECLATPFTALILNGLNRIGMGVNGRDLRGLPLYDYIRPFIQPQGGYIQFPYSENNVMKLYTIRVGLTTNSIQFITPATEGVLRYIRDRLQI</sequence>
<gene>
    <name evidence="1" type="ORF">cpu_01360</name>
</gene>